<dbReference type="InterPro" id="IPR008146">
    <property type="entry name" value="Gln_synth_cat_dom"/>
</dbReference>
<evidence type="ECO:0000313" key="5">
    <source>
        <dbReference type="EMBL" id="NIA69268.1"/>
    </source>
</evidence>
<dbReference type="Proteomes" id="UP000761264">
    <property type="component" value="Unassembled WGS sequence"/>
</dbReference>
<organism evidence="5 6">
    <name type="scientific">Pelagibius litoralis</name>
    <dbReference type="NCBI Taxonomy" id="374515"/>
    <lineage>
        <taxon>Bacteria</taxon>
        <taxon>Pseudomonadati</taxon>
        <taxon>Pseudomonadota</taxon>
        <taxon>Alphaproteobacteria</taxon>
        <taxon>Rhodospirillales</taxon>
        <taxon>Rhodovibrionaceae</taxon>
        <taxon>Pelagibius</taxon>
    </lineage>
</organism>
<dbReference type="PANTHER" id="PTHR43785">
    <property type="entry name" value="GAMMA-GLUTAMYLPUTRESCINE SYNTHETASE"/>
    <property type="match status" value="1"/>
</dbReference>
<dbReference type="Pfam" id="PF00120">
    <property type="entry name" value="Gln-synt_C"/>
    <property type="match status" value="1"/>
</dbReference>
<name>A0A967K6I5_9PROT</name>
<dbReference type="PANTHER" id="PTHR43785:SF12">
    <property type="entry name" value="TYPE-1 GLUTAMINE SYNTHETASE 2"/>
    <property type="match status" value="1"/>
</dbReference>
<dbReference type="Gene3D" id="3.30.590.10">
    <property type="entry name" value="Glutamine synthetase/guanido kinase, catalytic domain"/>
    <property type="match status" value="1"/>
</dbReference>
<feature type="domain" description="GS catalytic" evidence="4">
    <location>
        <begin position="1"/>
        <end position="150"/>
    </location>
</feature>
<evidence type="ECO:0000259" key="4">
    <source>
        <dbReference type="PROSITE" id="PS51987"/>
    </source>
</evidence>
<dbReference type="EMBL" id="JAAQPH010000008">
    <property type="protein sequence ID" value="NIA69268.1"/>
    <property type="molecule type" value="Genomic_DNA"/>
</dbReference>
<dbReference type="InterPro" id="IPR014746">
    <property type="entry name" value="Gln_synth/guanido_kin_cat_dom"/>
</dbReference>
<accession>A0A967K6I5</accession>
<evidence type="ECO:0000256" key="1">
    <source>
        <dbReference type="ARBA" id="ARBA00022598"/>
    </source>
</evidence>
<evidence type="ECO:0000256" key="3">
    <source>
        <dbReference type="RuleBase" id="RU000384"/>
    </source>
</evidence>
<sequence length="150" mass="16561">MIGPTPNCYHRLKPHTFAPSNISWGVEDHTAMVRMKDVGEENCHIEMRAASGLANPYLAAAGVLAAGLLGLNEKGELPTPSKGPSEDDPKHQKLAGSLEDALIALKKDKAMQEMLGADFVKLFVTVKEAELARFRSHVTDWERDEYLELY</sequence>
<keyword evidence="6" id="KW-1185">Reference proteome</keyword>
<evidence type="ECO:0000313" key="6">
    <source>
        <dbReference type="Proteomes" id="UP000761264"/>
    </source>
</evidence>
<reference evidence="5" key="1">
    <citation type="submission" date="2020-03" db="EMBL/GenBank/DDBJ databases">
        <title>Genome of Pelagibius litoralis DSM 21314T.</title>
        <authorList>
            <person name="Wang G."/>
        </authorList>
    </citation>
    <scope>NUCLEOTIDE SEQUENCE</scope>
    <source>
        <strain evidence="5">DSM 21314</strain>
    </source>
</reference>
<evidence type="ECO:0000256" key="2">
    <source>
        <dbReference type="PROSITE-ProRule" id="PRU01331"/>
    </source>
</evidence>
<comment type="similarity">
    <text evidence="2 3">Belongs to the glutamine synthetase family.</text>
</comment>
<keyword evidence="1" id="KW-0436">Ligase</keyword>
<gene>
    <name evidence="5" type="ORF">HBA54_11765</name>
</gene>
<dbReference type="AlphaFoldDB" id="A0A967K6I5"/>
<dbReference type="SUPFAM" id="SSF55931">
    <property type="entry name" value="Glutamine synthetase/guanido kinase"/>
    <property type="match status" value="1"/>
</dbReference>
<proteinExistence type="inferred from homology"/>
<dbReference type="RefSeq" id="WP_167224711.1">
    <property type="nucleotide sequence ID" value="NZ_JAAQPH010000008.1"/>
</dbReference>
<dbReference type="GO" id="GO:0004356">
    <property type="term" value="F:glutamine synthetase activity"/>
    <property type="evidence" value="ECO:0007669"/>
    <property type="project" value="InterPro"/>
</dbReference>
<dbReference type="PROSITE" id="PS51987">
    <property type="entry name" value="GS_CATALYTIC"/>
    <property type="match status" value="1"/>
</dbReference>
<protein>
    <submittedName>
        <fullName evidence="5">Glutamine synthetase</fullName>
    </submittedName>
</protein>
<comment type="caution">
    <text evidence="5">The sequence shown here is derived from an EMBL/GenBank/DDBJ whole genome shotgun (WGS) entry which is preliminary data.</text>
</comment>